<dbReference type="SUPFAM" id="SSF160387">
    <property type="entry name" value="NosL/MerB-like"/>
    <property type="match status" value="1"/>
</dbReference>
<comment type="caution">
    <text evidence="2">The sequence shown here is derived from an EMBL/GenBank/DDBJ whole genome shotgun (WGS) entry which is preliminary data.</text>
</comment>
<evidence type="ECO:0000313" key="3">
    <source>
        <dbReference type="Proteomes" id="UP001300692"/>
    </source>
</evidence>
<feature type="signal peptide" evidence="1">
    <location>
        <begin position="1"/>
        <end position="19"/>
    </location>
</feature>
<accession>A0ABT3CWF1</accession>
<keyword evidence="1" id="KW-0732">Signal</keyword>
<dbReference type="Proteomes" id="UP001300692">
    <property type="component" value="Unassembled WGS sequence"/>
</dbReference>
<dbReference type="EMBL" id="JAOYOD010000001">
    <property type="protein sequence ID" value="MCV9387878.1"/>
    <property type="molecule type" value="Genomic_DNA"/>
</dbReference>
<evidence type="ECO:0000313" key="2">
    <source>
        <dbReference type="EMBL" id="MCV9387878.1"/>
    </source>
</evidence>
<gene>
    <name evidence="2" type="ORF">N7U62_14440</name>
</gene>
<dbReference type="PANTHER" id="PTHR41247">
    <property type="entry name" value="HTH-TYPE TRANSCRIPTIONAL REPRESSOR YCNK"/>
    <property type="match status" value="1"/>
</dbReference>
<sequence>MKKIYLLLISLLAFTLVMAQEIKTNHDTCKHCNMLIKEQSFAAVAILPDGEQLQFDAIECLINYLKPKREEDYSQLLVADYSQSGQWIESQNATYLKSKAIPSPMGAYLSAYPDSKTASRVHKEKGGKTYSWTELKQLFEGSNFGAIHHPEHNHDRSDAYASIGIMGDHVHHQGGWMLSLRYMNMAMDGNQSGADPISNDDIYQQYMAAPQHMRMEMYMLGIMYAPTNRLTLGLMQSFVLQSMDMNMPQQMEMGGQTHHTTMAYQTQSRGLGDLNISALYSALSHERNSFHLNLGLNLPQGSIQQNDDTPMSKEMKLPYAMQLGSGTIDISLGSTYKRTFEKSSWGVQPLLLFRTGQNKEGYRLGHLYQINTWYGYGATPWLAVLARAQFALQQGIQGQDEDLNPMMAPAANPINYGYQQVMTYIGTNLSFPKSDFWKNVKLGLEIGMPVYRHVEGIQMQAGLSGQAGLRYLL</sequence>
<dbReference type="Pfam" id="PF05573">
    <property type="entry name" value="NosL"/>
    <property type="match status" value="1"/>
</dbReference>
<evidence type="ECO:0000256" key="1">
    <source>
        <dbReference type="SAM" id="SignalP"/>
    </source>
</evidence>
<protein>
    <submittedName>
        <fullName evidence="2">Nitrous oxide reductase accessory protein NosL</fullName>
    </submittedName>
</protein>
<dbReference type="InterPro" id="IPR008719">
    <property type="entry name" value="N2O_reductase_NosL"/>
</dbReference>
<reference evidence="2 3" key="1">
    <citation type="submission" date="2022-10" db="EMBL/GenBank/DDBJ databases">
        <title>Comparative genomics and taxonomic characterization of three novel marine species of genus Reichenbachiella exhibiting antioxidant and polysaccharide degradation activities.</title>
        <authorList>
            <person name="Muhammad N."/>
            <person name="Lee Y.-J."/>
            <person name="Ko J."/>
            <person name="Kim S.-G."/>
        </authorList>
    </citation>
    <scope>NUCLEOTIDE SEQUENCE [LARGE SCALE GENOMIC DNA]</scope>
    <source>
        <strain evidence="2 3">ABR2-5</strain>
    </source>
</reference>
<proteinExistence type="predicted"/>
<name>A0ABT3CWF1_9BACT</name>
<dbReference type="RefSeq" id="WP_264138695.1">
    <property type="nucleotide sequence ID" value="NZ_JAOYOD010000001.1"/>
</dbReference>
<organism evidence="2 3">
    <name type="scientific">Reichenbachiella ulvae</name>
    <dbReference type="NCBI Taxonomy" id="2980104"/>
    <lineage>
        <taxon>Bacteria</taxon>
        <taxon>Pseudomonadati</taxon>
        <taxon>Bacteroidota</taxon>
        <taxon>Cytophagia</taxon>
        <taxon>Cytophagales</taxon>
        <taxon>Reichenbachiellaceae</taxon>
        <taxon>Reichenbachiella</taxon>
    </lineage>
</organism>
<keyword evidence="3" id="KW-1185">Reference proteome</keyword>
<feature type="chain" id="PRO_5046349993" evidence="1">
    <location>
        <begin position="20"/>
        <end position="473"/>
    </location>
</feature>
<dbReference type="PANTHER" id="PTHR41247:SF1">
    <property type="entry name" value="HTH-TYPE TRANSCRIPTIONAL REPRESSOR YCNK"/>
    <property type="match status" value="1"/>
</dbReference>